<evidence type="ECO:0000313" key="3">
    <source>
        <dbReference type="EMBL" id="EMI55138.1"/>
    </source>
</evidence>
<feature type="transmembrane region" description="Helical" evidence="2">
    <location>
        <begin position="383"/>
        <end position="401"/>
    </location>
</feature>
<feature type="transmembrane region" description="Helical" evidence="2">
    <location>
        <begin position="499"/>
        <end position="519"/>
    </location>
</feature>
<dbReference type="CDD" id="cd17332">
    <property type="entry name" value="MFS_MelB_like"/>
    <property type="match status" value="1"/>
</dbReference>
<reference evidence="3 4" key="1">
    <citation type="journal article" date="2013" name="Mar. Genomics">
        <title>Expression of sulfatases in Rhodopirellula baltica and the diversity of sulfatases in the genus Rhodopirellula.</title>
        <authorList>
            <person name="Wegner C.E."/>
            <person name="Richter-Heitmann T."/>
            <person name="Klindworth A."/>
            <person name="Klockow C."/>
            <person name="Richter M."/>
            <person name="Achstetter T."/>
            <person name="Glockner F.O."/>
            <person name="Harder J."/>
        </authorList>
    </citation>
    <scope>NUCLEOTIDE SEQUENCE [LARGE SCALE GENOMIC DNA]</scope>
    <source>
        <strain evidence="3 4">SM41</strain>
    </source>
</reference>
<proteinExistence type="inferred from homology"/>
<feature type="transmembrane region" description="Helical" evidence="2">
    <location>
        <begin position="272"/>
        <end position="297"/>
    </location>
</feature>
<feature type="transmembrane region" description="Helical" evidence="2">
    <location>
        <begin position="407"/>
        <end position="431"/>
    </location>
</feature>
<feature type="transmembrane region" description="Helical" evidence="2">
    <location>
        <begin position="248"/>
        <end position="266"/>
    </location>
</feature>
<feature type="transmembrane region" description="Helical" evidence="2">
    <location>
        <begin position="318"/>
        <end position="341"/>
    </location>
</feature>
<protein>
    <submittedName>
        <fullName evidence="3">Sugar:cation symporter family protein</fullName>
    </submittedName>
</protein>
<dbReference type="PATRIC" id="fig|1263870.3.peg.3685"/>
<comment type="caution">
    <text evidence="3">The sequence shown here is derived from an EMBL/GenBank/DDBJ whole genome shotgun (WGS) entry which is preliminary data.</text>
</comment>
<keyword evidence="2" id="KW-0472">Membrane</keyword>
<dbReference type="Pfam" id="PF13347">
    <property type="entry name" value="MFS_2"/>
    <property type="match status" value="2"/>
</dbReference>
<dbReference type="EMBL" id="ANOH01000228">
    <property type="protein sequence ID" value="EMI55138.1"/>
    <property type="molecule type" value="Genomic_DNA"/>
</dbReference>
<dbReference type="Gene3D" id="1.20.1250.20">
    <property type="entry name" value="MFS general substrate transporter like domains"/>
    <property type="match status" value="2"/>
</dbReference>
<feature type="transmembrane region" description="Helical" evidence="2">
    <location>
        <begin position="460"/>
        <end position="479"/>
    </location>
</feature>
<dbReference type="GO" id="GO:0015293">
    <property type="term" value="F:symporter activity"/>
    <property type="evidence" value="ECO:0007669"/>
    <property type="project" value="InterPro"/>
</dbReference>
<evidence type="ECO:0000256" key="2">
    <source>
        <dbReference type="SAM" id="Phobius"/>
    </source>
</evidence>
<dbReference type="RefSeq" id="WP_008680654.1">
    <property type="nucleotide sequence ID" value="NZ_ANOH01000228.1"/>
</dbReference>
<dbReference type="PANTHER" id="PTHR11328">
    <property type="entry name" value="MAJOR FACILITATOR SUPERFAMILY DOMAIN-CONTAINING PROTEIN"/>
    <property type="match status" value="1"/>
</dbReference>
<dbReference type="GO" id="GO:0005886">
    <property type="term" value="C:plasma membrane"/>
    <property type="evidence" value="ECO:0007669"/>
    <property type="project" value="TreeGrafter"/>
</dbReference>
<organism evidence="3 4">
    <name type="scientific">Rhodopirellula sallentina SM41</name>
    <dbReference type="NCBI Taxonomy" id="1263870"/>
    <lineage>
        <taxon>Bacteria</taxon>
        <taxon>Pseudomonadati</taxon>
        <taxon>Planctomycetota</taxon>
        <taxon>Planctomycetia</taxon>
        <taxon>Pirellulales</taxon>
        <taxon>Pirellulaceae</taxon>
        <taxon>Rhodopirellula</taxon>
    </lineage>
</organism>
<sequence length="539" mass="59636">MNGSKNFRDRLSVTEKVAYGFGDMASNLYWKLQEYFLLFFYTDVFGNSPKATGTMVLITRIWDAVNDPFIGYLSDRTRTSWGRFRPYLLWMSVPLAITGTLVFYVPDLGPTGKLVYAYATYTLMMLAYSAINIPYGALMGVISEDSLERTSVATYRFVFAFLGGVIVQYFTLRLVEFFGSLGSSAVGNEHAEIDQASGFFWTVALFSAIATLMFLITFAVTRERVDQDQEQDSSFEADWYFLRTSWKLHQLALVGVASVALMATALDADAMIWIAGIYVALSIVSFAVSTATKTFCVHSGSKSVLRDDVDHLLRNRPWIVLCVFGLFHLAGSALRGGTLIFYFKYFVGDDGPIAAFLTAGTISGVFGMLFTRKLTGLLGKKRLMIFIKLFTTACLLAFFFLRPDQVALMFAIQIANGLIGGPLSAVLWAMYADVADYSQWKHGRRTTGLVFAAASFSQKLGAAVGVAMTGFLLAGILYVPPVDGVDQQQAEFTVQGLRWMFSLIPLVFSVVAVGVLALYPIDESLLKKIEQDLHGRKVD</sequence>
<dbReference type="OrthoDB" id="9764596at2"/>
<keyword evidence="2" id="KW-1133">Transmembrane helix</keyword>
<dbReference type="InterPro" id="IPR039672">
    <property type="entry name" value="MFS_2"/>
</dbReference>
<comment type="similarity">
    <text evidence="1">Belongs to the sodium:galactoside symporter (TC 2.A.2) family.</text>
</comment>
<dbReference type="InterPro" id="IPR036259">
    <property type="entry name" value="MFS_trans_sf"/>
</dbReference>
<dbReference type="AlphaFoldDB" id="M5UGJ9"/>
<evidence type="ECO:0000313" key="4">
    <source>
        <dbReference type="Proteomes" id="UP000011885"/>
    </source>
</evidence>
<dbReference type="Proteomes" id="UP000011885">
    <property type="component" value="Unassembled WGS sequence"/>
</dbReference>
<name>M5UGJ9_9BACT</name>
<evidence type="ECO:0000256" key="1">
    <source>
        <dbReference type="ARBA" id="ARBA00009617"/>
    </source>
</evidence>
<feature type="transmembrane region" description="Helical" evidence="2">
    <location>
        <begin position="353"/>
        <end position="371"/>
    </location>
</feature>
<feature type="transmembrane region" description="Helical" evidence="2">
    <location>
        <begin position="199"/>
        <end position="220"/>
    </location>
</feature>
<keyword evidence="4" id="KW-1185">Reference proteome</keyword>
<dbReference type="SUPFAM" id="SSF103473">
    <property type="entry name" value="MFS general substrate transporter"/>
    <property type="match status" value="2"/>
</dbReference>
<feature type="transmembrane region" description="Helical" evidence="2">
    <location>
        <begin position="87"/>
        <end position="106"/>
    </location>
</feature>
<dbReference type="GO" id="GO:0008643">
    <property type="term" value="P:carbohydrate transport"/>
    <property type="evidence" value="ECO:0007669"/>
    <property type="project" value="InterPro"/>
</dbReference>
<feature type="transmembrane region" description="Helical" evidence="2">
    <location>
        <begin position="118"/>
        <end position="141"/>
    </location>
</feature>
<accession>M5UGJ9</accession>
<feature type="transmembrane region" description="Helical" evidence="2">
    <location>
        <begin position="153"/>
        <end position="172"/>
    </location>
</feature>
<keyword evidence="2" id="KW-0812">Transmembrane</keyword>
<dbReference type="PANTHER" id="PTHR11328:SF24">
    <property type="entry name" value="MAJOR FACILITATOR SUPERFAMILY (MFS) PROFILE DOMAIN-CONTAINING PROTEIN"/>
    <property type="match status" value="1"/>
</dbReference>
<gene>
    <name evidence="3" type="ORF">RSSM_03462</name>
</gene>